<dbReference type="GO" id="GO:0003676">
    <property type="term" value="F:nucleic acid binding"/>
    <property type="evidence" value="ECO:0007669"/>
    <property type="project" value="InterPro"/>
</dbReference>
<proteinExistence type="predicted"/>
<accession>A0A843XUV0</accession>
<keyword evidence="3" id="KW-1185">Reference proteome</keyword>
<comment type="caution">
    <text evidence="2">The sequence shown here is derived from an EMBL/GenBank/DDBJ whole genome shotgun (WGS) entry which is preliminary data.</text>
</comment>
<dbReference type="Gene3D" id="3.30.420.10">
    <property type="entry name" value="Ribonuclease H-like superfamily/Ribonuclease H"/>
    <property type="match status" value="1"/>
</dbReference>
<dbReference type="PANTHER" id="PTHR47723:SF19">
    <property type="entry name" value="POLYNUCLEOTIDYL TRANSFERASE, RIBONUCLEASE H-LIKE SUPERFAMILY PROTEIN"/>
    <property type="match status" value="1"/>
</dbReference>
<dbReference type="EMBL" id="NMUH01014856">
    <property type="protein sequence ID" value="MQM23056.1"/>
    <property type="molecule type" value="Genomic_DNA"/>
</dbReference>
<feature type="domain" description="RNase H type-1" evidence="1">
    <location>
        <begin position="32"/>
        <end position="90"/>
    </location>
</feature>
<dbReference type="AlphaFoldDB" id="A0A843XUV0"/>
<dbReference type="InterPro" id="IPR012337">
    <property type="entry name" value="RNaseH-like_sf"/>
</dbReference>
<dbReference type="SUPFAM" id="SSF53098">
    <property type="entry name" value="Ribonuclease H-like"/>
    <property type="match status" value="1"/>
</dbReference>
<dbReference type="InterPro" id="IPR044730">
    <property type="entry name" value="RNase_H-like_dom_plant"/>
</dbReference>
<evidence type="ECO:0000313" key="2">
    <source>
        <dbReference type="EMBL" id="MQM23056.1"/>
    </source>
</evidence>
<protein>
    <recommendedName>
        <fullName evidence="1">RNase H type-1 domain-containing protein</fullName>
    </recommendedName>
</protein>
<gene>
    <name evidence="2" type="ORF">Taro_056117</name>
</gene>
<feature type="non-terminal residue" evidence="2">
    <location>
        <position position="337"/>
    </location>
</feature>
<dbReference type="Proteomes" id="UP000652761">
    <property type="component" value="Unassembled WGS sequence"/>
</dbReference>
<dbReference type="Pfam" id="PF13456">
    <property type="entry name" value="RVT_3"/>
    <property type="match status" value="1"/>
</dbReference>
<dbReference type="InterPro" id="IPR053151">
    <property type="entry name" value="RNase_H-like"/>
</dbReference>
<feature type="non-terminal residue" evidence="2">
    <location>
        <position position="1"/>
    </location>
</feature>
<name>A0A843XUV0_COLES</name>
<dbReference type="PANTHER" id="PTHR47723">
    <property type="entry name" value="OS05G0353850 PROTEIN"/>
    <property type="match status" value="1"/>
</dbReference>
<dbReference type="CDD" id="cd06222">
    <property type="entry name" value="RNase_H_like"/>
    <property type="match status" value="1"/>
</dbReference>
<dbReference type="InterPro" id="IPR002156">
    <property type="entry name" value="RNaseH_domain"/>
</dbReference>
<evidence type="ECO:0000259" key="1">
    <source>
        <dbReference type="Pfam" id="PF13456"/>
    </source>
</evidence>
<organism evidence="2 3">
    <name type="scientific">Colocasia esculenta</name>
    <name type="common">Wild taro</name>
    <name type="synonym">Arum esculentum</name>
    <dbReference type="NCBI Taxonomy" id="4460"/>
    <lineage>
        <taxon>Eukaryota</taxon>
        <taxon>Viridiplantae</taxon>
        <taxon>Streptophyta</taxon>
        <taxon>Embryophyta</taxon>
        <taxon>Tracheophyta</taxon>
        <taxon>Spermatophyta</taxon>
        <taxon>Magnoliopsida</taxon>
        <taxon>Liliopsida</taxon>
        <taxon>Araceae</taxon>
        <taxon>Aroideae</taxon>
        <taxon>Colocasieae</taxon>
        <taxon>Colocasia</taxon>
    </lineage>
</organism>
<reference evidence="2" key="1">
    <citation type="submission" date="2017-07" db="EMBL/GenBank/DDBJ databases">
        <title>Taro Niue Genome Assembly and Annotation.</title>
        <authorList>
            <person name="Atibalentja N."/>
            <person name="Keating K."/>
            <person name="Fields C.J."/>
        </authorList>
    </citation>
    <scope>NUCLEOTIDE SEQUENCE</scope>
    <source>
        <strain evidence="2">Niue_2</strain>
        <tissue evidence="2">Leaf</tissue>
    </source>
</reference>
<sequence length="337" mass="36508">VKYRSGSTKPTVKLKTPKLVRWIPPSYGYCLNVDGACKGNLDPCGGGGCLRDSNGDVHLSFAYFYGQGNNVIAEVRALCDGLRLAEHRGLSISDGYAPLIQSDELAFHTSGRVLRFWLVRACLDWPKALSRVCACLLLAGLVVSYKPVVRRGSCCACPACSPGAWYLRACPVQRLSPFPGTPILGILLREFSGLRVCSSWQPSWRTLERRGKRGLDSGAESFVELSCLGRDAEIVEVFSSRRGPDSPLSHYLSLRWFRSHTVVLGVGPQLGQAAVLRAFVCFCGGSASLFRGGEAGARLASRGRGRHVPLLDASSGGWVSVVVMKFPHDASKYDSLP</sequence>
<evidence type="ECO:0000313" key="3">
    <source>
        <dbReference type="Proteomes" id="UP000652761"/>
    </source>
</evidence>
<dbReference type="InterPro" id="IPR036397">
    <property type="entry name" value="RNaseH_sf"/>
</dbReference>
<dbReference type="GO" id="GO:0004523">
    <property type="term" value="F:RNA-DNA hybrid ribonuclease activity"/>
    <property type="evidence" value="ECO:0007669"/>
    <property type="project" value="InterPro"/>
</dbReference>